<dbReference type="AlphaFoldDB" id="A0A7W7L8F6"/>
<gene>
    <name evidence="2" type="ORF">FHS38_001350</name>
</gene>
<evidence type="ECO:0008006" key="4">
    <source>
        <dbReference type="Google" id="ProtNLM"/>
    </source>
</evidence>
<dbReference type="EMBL" id="JACHJG010000002">
    <property type="protein sequence ID" value="MBB4885322.1"/>
    <property type="molecule type" value="Genomic_DNA"/>
</dbReference>
<feature type="transmembrane region" description="Helical" evidence="1">
    <location>
        <begin position="52"/>
        <end position="70"/>
    </location>
</feature>
<dbReference type="Proteomes" id="UP000556436">
    <property type="component" value="Unassembled WGS sequence"/>
</dbReference>
<name>A0A7W7L8F6_STRNE</name>
<organism evidence="2 3">
    <name type="scientific">Streptomyces netropsis</name>
    <name type="common">Streptoverticillium netropsis</name>
    <dbReference type="NCBI Taxonomy" id="55404"/>
    <lineage>
        <taxon>Bacteria</taxon>
        <taxon>Bacillati</taxon>
        <taxon>Actinomycetota</taxon>
        <taxon>Actinomycetes</taxon>
        <taxon>Kitasatosporales</taxon>
        <taxon>Streptomycetaceae</taxon>
        <taxon>Streptomyces</taxon>
    </lineage>
</organism>
<keyword evidence="3" id="KW-1185">Reference proteome</keyword>
<proteinExistence type="predicted"/>
<dbReference type="RefSeq" id="WP_229822557.1">
    <property type="nucleotide sequence ID" value="NZ_BMRW01000006.1"/>
</dbReference>
<keyword evidence="1" id="KW-1133">Transmembrane helix</keyword>
<evidence type="ECO:0000256" key="1">
    <source>
        <dbReference type="SAM" id="Phobius"/>
    </source>
</evidence>
<comment type="caution">
    <text evidence="2">The sequence shown here is derived from an EMBL/GenBank/DDBJ whole genome shotgun (WGS) entry which is preliminary data.</text>
</comment>
<keyword evidence="1" id="KW-0812">Transmembrane</keyword>
<keyword evidence="1" id="KW-0472">Membrane</keyword>
<sequence>MTGLPLGGADVERARESVGGAAEVAEQVGGTAGRQVLEAARDAFDDALTTTAYVSAAIVVAVALLTVRLVPRGFRTTGSR</sequence>
<evidence type="ECO:0000313" key="3">
    <source>
        <dbReference type="Proteomes" id="UP000556436"/>
    </source>
</evidence>
<accession>A0A7W7L8F6</accession>
<protein>
    <recommendedName>
        <fullName evidence="4">Drug resistance MFS transporter, drug:H+ antiporter-2 (14 Spanner) (DHA2) family</fullName>
    </recommendedName>
</protein>
<evidence type="ECO:0000313" key="2">
    <source>
        <dbReference type="EMBL" id="MBB4885322.1"/>
    </source>
</evidence>
<reference evidence="2 3" key="1">
    <citation type="submission" date="2020-08" db="EMBL/GenBank/DDBJ databases">
        <title>Genomic Encyclopedia of Type Strains, Phase III (KMG-III): the genomes of soil and plant-associated and newly described type strains.</title>
        <authorList>
            <person name="Whitman W."/>
        </authorList>
    </citation>
    <scope>NUCLEOTIDE SEQUENCE [LARGE SCALE GENOMIC DNA]</scope>
    <source>
        <strain evidence="2 3">CECT 3265</strain>
    </source>
</reference>